<proteinExistence type="predicted"/>
<dbReference type="OrthoDB" id="3026777at2759"/>
<feature type="transmembrane region" description="Helical" evidence="5">
    <location>
        <begin position="534"/>
        <end position="557"/>
    </location>
</feature>
<keyword evidence="7" id="KW-1185">Reference proteome</keyword>
<protein>
    <recommendedName>
        <fullName evidence="8">MFS general substrate transporter</fullName>
    </recommendedName>
</protein>
<evidence type="ECO:0000256" key="3">
    <source>
        <dbReference type="ARBA" id="ARBA00022989"/>
    </source>
</evidence>
<keyword evidence="2 5" id="KW-0812">Transmembrane</keyword>
<organism evidence="6 7">
    <name type="scientific">Sistotremastrum niveocremeum HHB9708</name>
    <dbReference type="NCBI Taxonomy" id="1314777"/>
    <lineage>
        <taxon>Eukaryota</taxon>
        <taxon>Fungi</taxon>
        <taxon>Dikarya</taxon>
        <taxon>Basidiomycota</taxon>
        <taxon>Agaricomycotina</taxon>
        <taxon>Agaricomycetes</taxon>
        <taxon>Sistotremastrales</taxon>
        <taxon>Sistotremastraceae</taxon>
        <taxon>Sertulicium</taxon>
        <taxon>Sertulicium niveocremeum</taxon>
    </lineage>
</organism>
<dbReference type="SUPFAM" id="SSF103473">
    <property type="entry name" value="MFS general substrate transporter"/>
    <property type="match status" value="1"/>
</dbReference>
<feature type="transmembrane region" description="Helical" evidence="5">
    <location>
        <begin position="203"/>
        <end position="225"/>
    </location>
</feature>
<sequence length="589" mass="64490">MTTQQQSIPSPVLTASSETDPLLGPVRKIRKPWYRARPLWLVPFVVGASVTRGMTTAPRIEVLTQLACRAIDPIDYNHTSSVMDTRQALSYPQPFPVISPLSFSPRVSNITSLPSTPISIYSPSLKCLKDPKVQAGAARLQTVMTATMGTLSALTTGWWARFGERHGRTKVLAVAVFGLFLTDVTFVTVSTHQEALGSYGHQLLILGPALEGLLGGWSTLQGATISYISDCTSDGSRANIFSRFHGVFYVGFALGPALGTLIMKLYDETSDIFYVSAVIGCVNLILCCFVFPESLDSEKSRQRRASSTSVSSTSASLYENSGWLGVPMKFISPLFVFAPRTREHRKGKDWSLTLIALALFSYLLSLGIFQIRYLYATHTYSWGTAQLSYYVSFVGAARAVYLLLVLPYLIKTFKPTSDPTKRGTPAYDKTIAKEMHFDLTVAKCSLIIDMFSHSLVSLLDPSFERLFVAFSSMTSLGSGAVPSVHSLALCISQTYQDAGGPGAVFGALSMLQAVGSMIIGPLLFGLIFSETVAMFPRAIFAMAAVLLVISVSLMNFVRPSRRLEAMIREREELERGRSRVSKDLRSPQK</sequence>
<dbReference type="InterPro" id="IPR036259">
    <property type="entry name" value="MFS_trans_sf"/>
</dbReference>
<dbReference type="GO" id="GO:0016020">
    <property type="term" value="C:membrane"/>
    <property type="evidence" value="ECO:0007669"/>
    <property type="project" value="UniProtKB-SubCell"/>
</dbReference>
<dbReference type="EMBL" id="KV419410">
    <property type="protein sequence ID" value="KZS92595.1"/>
    <property type="molecule type" value="Genomic_DNA"/>
</dbReference>
<evidence type="ECO:0008006" key="8">
    <source>
        <dbReference type="Google" id="ProtNLM"/>
    </source>
</evidence>
<feature type="transmembrane region" description="Helical" evidence="5">
    <location>
        <begin position="387"/>
        <end position="410"/>
    </location>
</feature>
<evidence type="ECO:0000256" key="2">
    <source>
        <dbReference type="ARBA" id="ARBA00022692"/>
    </source>
</evidence>
<dbReference type="GO" id="GO:0022857">
    <property type="term" value="F:transmembrane transporter activity"/>
    <property type="evidence" value="ECO:0007669"/>
    <property type="project" value="InterPro"/>
</dbReference>
<accession>A0A164TS98</accession>
<evidence type="ECO:0000256" key="5">
    <source>
        <dbReference type="SAM" id="Phobius"/>
    </source>
</evidence>
<dbReference type="Proteomes" id="UP000076722">
    <property type="component" value="Unassembled WGS sequence"/>
</dbReference>
<feature type="transmembrane region" description="Helical" evidence="5">
    <location>
        <begin position="503"/>
        <end position="528"/>
    </location>
</feature>
<feature type="transmembrane region" description="Helical" evidence="5">
    <location>
        <begin position="246"/>
        <end position="266"/>
    </location>
</feature>
<evidence type="ECO:0000256" key="4">
    <source>
        <dbReference type="ARBA" id="ARBA00023136"/>
    </source>
</evidence>
<feature type="transmembrane region" description="Helical" evidence="5">
    <location>
        <begin position="272"/>
        <end position="291"/>
    </location>
</feature>
<reference evidence="6 7" key="1">
    <citation type="journal article" date="2016" name="Mol. Biol. Evol.">
        <title>Comparative Genomics of Early-Diverging Mushroom-Forming Fungi Provides Insights into the Origins of Lignocellulose Decay Capabilities.</title>
        <authorList>
            <person name="Nagy L.G."/>
            <person name="Riley R."/>
            <person name="Tritt A."/>
            <person name="Adam C."/>
            <person name="Daum C."/>
            <person name="Floudas D."/>
            <person name="Sun H."/>
            <person name="Yadav J.S."/>
            <person name="Pangilinan J."/>
            <person name="Larsson K.H."/>
            <person name="Matsuura K."/>
            <person name="Barry K."/>
            <person name="Labutti K."/>
            <person name="Kuo R."/>
            <person name="Ohm R.A."/>
            <person name="Bhattacharya S.S."/>
            <person name="Shirouzu T."/>
            <person name="Yoshinaga Y."/>
            <person name="Martin F.M."/>
            <person name="Grigoriev I.V."/>
            <person name="Hibbett D.S."/>
        </authorList>
    </citation>
    <scope>NUCLEOTIDE SEQUENCE [LARGE SCALE GENOMIC DNA]</scope>
    <source>
        <strain evidence="6 7">HHB9708</strain>
    </source>
</reference>
<keyword evidence="4 5" id="KW-0472">Membrane</keyword>
<evidence type="ECO:0000256" key="1">
    <source>
        <dbReference type="ARBA" id="ARBA00004141"/>
    </source>
</evidence>
<dbReference type="InterPro" id="IPR011701">
    <property type="entry name" value="MFS"/>
</dbReference>
<keyword evidence="3 5" id="KW-1133">Transmembrane helix</keyword>
<name>A0A164TS98_9AGAM</name>
<dbReference type="Gene3D" id="1.20.1250.20">
    <property type="entry name" value="MFS general substrate transporter like domains"/>
    <property type="match status" value="1"/>
</dbReference>
<dbReference type="PANTHER" id="PTHR23507:SF1">
    <property type="entry name" value="FI18259P1-RELATED"/>
    <property type="match status" value="1"/>
</dbReference>
<feature type="transmembrane region" description="Helical" evidence="5">
    <location>
        <begin position="350"/>
        <end position="375"/>
    </location>
</feature>
<dbReference type="Pfam" id="PF07690">
    <property type="entry name" value="MFS_1"/>
    <property type="match status" value="1"/>
</dbReference>
<comment type="subcellular location">
    <subcellularLocation>
        <location evidence="1">Membrane</location>
        <topology evidence="1">Multi-pass membrane protein</topology>
    </subcellularLocation>
</comment>
<dbReference type="PANTHER" id="PTHR23507">
    <property type="entry name" value="ZGC:174356"/>
    <property type="match status" value="1"/>
</dbReference>
<feature type="transmembrane region" description="Helical" evidence="5">
    <location>
        <begin position="171"/>
        <end position="191"/>
    </location>
</feature>
<gene>
    <name evidence="6" type="ORF">SISNIDRAFT_122114</name>
</gene>
<dbReference type="AlphaFoldDB" id="A0A164TS98"/>
<evidence type="ECO:0000313" key="6">
    <source>
        <dbReference type="EMBL" id="KZS92595.1"/>
    </source>
</evidence>
<evidence type="ECO:0000313" key="7">
    <source>
        <dbReference type="Proteomes" id="UP000076722"/>
    </source>
</evidence>